<proteinExistence type="predicted"/>
<accession>A0A0F8YCN7</accession>
<gene>
    <name evidence="1" type="ORF">LCGC14_3110420</name>
</gene>
<dbReference type="EMBL" id="LAZR01067287">
    <property type="protein sequence ID" value="KKK51889.1"/>
    <property type="molecule type" value="Genomic_DNA"/>
</dbReference>
<organism evidence="1">
    <name type="scientific">marine sediment metagenome</name>
    <dbReference type="NCBI Taxonomy" id="412755"/>
    <lineage>
        <taxon>unclassified sequences</taxon>
        <taxon>metagenomes</taxon>
        <taxon>ecological metagenomes</taxon>
    </lineage>
</organism>
<evidence type="ECO:0000313" key="1">
    <source>
        <dbReference type="EMBL" id="KKK51889.1"/>
    </source>
</evidence>
<protein>
    <submittedName>
        <fullName evidence="1">Uncharacterized protein</fullName>
    </submittedName>
</protein>
<dbReference type="AlphaFoldDB" id="A0A0F8YCN7"/>
<sequence>MSLSKQKATKMLDEGITWDDLRGLLTRADRNGDSAVNRQISLHRAHGIYEAAMLGRVGPVKAWTERRGRGRPVAQS</sequence>
<name>A0A0F8YCN7_9ZZZZ</name>
<reference evidence="1" key="1">
    <citation type="journal article" date="2015" name="Nature">
        <title>Complex archaea that bridge the gap between prokaryotes and eukaryotes.</title>
        <authorList>
            <person name="Spang A."/>
            <person name="Saw J.H."/>
            <person name="Jorgensen S.L."/>
            <person name="Zaremba-Niedzwiedzka K."/>
            <person name="Martijn J."/>
            <person name="Lind A.E."/>
            <person name="van Eijk R."/>
            <person name="Schleper C."/>
            <person name="Guy L."/>
            <person name="Ettema T.J."/>
        </authorList>
    </citation>
    <scope>NUCLEOTIDE SEQUENCE</scope>
</reference>
<comment type="caution">
    <text evidence="1">The sequence shown here is derived from an EMBL/GenBank/DDBJ whole genome shotgun (WGS) entry which is preliminary data.</text>
</comment>